<dbReference type="EMBL" id="CP112932">
    <property type="protein sequence ID" value="WPY00342.1"/>
    <property type="molecule type" value="Genomic_DNA"/>
</dbReference>
<keyword evidence="2" id="KW-1185">Reference proteome</keyword>
<organism evidence="1 2">
    <name type="scientific">Candidatus Trichorickettsia mobilis</name>
    <dbReference type="NCBI Taxonomy" id="1346319"/>
    <lineage>
        <taxon>Bacteria</taxon>
        <taxon>Pseudomonadati</taxon>
        <taxon>Pseudomonadota</taxon>
        <taxon>Alphaproteobacteria</taxon>
        <taxon>Rickettsiales</taxon>
        <taxon>Rickettsiaceae</taxon>
        <taxon>Rickettsieae</taxon>
        <taxon>Candidatus Trichorickettsia</taxon>
    </lineage>
</organism>
<gene>
    <name evidence="1" type="ORF">Trichorick_00214</name>
</gene>
<proteinExistence type="predicted"/>
<evidence type="ECO:0000313" key="2">
    <source>
        <dbReference type="Proteomes" id="UP001326613"/>
    </source>
</evidence>
<evidence type="ECO:0008006" key="3">
    <source>
        <dbReference type="Google" id="ProtNLM"/>
    </source>
</evidence>
<sequence>MKETIYDELVYKISNVYRISNMTELSQLMVMLRGVYSTKREVRKAIIEKLHVDKLHLDLQYDDNSSGISEKLCDLLRTLKIEELSLSPQQLSSREIKLLIANLPKTIKSLNFVDHQHTNEEIKELISILRAKTLPELTSLRLDDINEIDINRQKKLLKAIAAGELQEFSDKTDQIYRLAISHAAKNPNTAQNLRAAIRFKTDDQCNQTYASILKKIADFDIADFDEVPRDKVLEDICNGLIEHGYFASLAVFLSANEKTSSTTLDSTSLLGSRIRSFHLSEQNQQTTQIAKICYKLIELKKYGVLINFIKHKKILDAADIKNKIVEASISLEALCAAFEDNGEVLYKTLSTYVEQVMDFNTPLPDLGNNTLLQHIFGYVNNKDQLLTVMQYLKAYENIDWNQKLPCTNGNNILEIVSYHNNILQEDIITTLQFIAREYGIKLHLNSFNLLRAVTVNSSSDLGTGIIEVIKDIEDVGHVVNDGLMAAVCAYKHKLSLYKVSKLLDFNPVKALPSKIFELDDILCIAQIVVTGNTTLKYNKKGYYENVDEIEENFQKLAKLGFNQWQDDFGEGKRFLDIILEHCTSSAQLVLVLSALSKLQNTIDQLDFNQKTLDRILTISYVEAKAFGEQLRETAKMVPFQPVHKDPCVSLAKIIEVLSRFDNINWDKFGYKLFNDELLQVHHLSFIELMYSLEDNKVDMFRVAKNDGSLIGSLLSQIKTIEELTELMSVLKEHKVYPHKLEVEVCKVADDGSTLIGRLLSQVKTINKFKELIRVLTEFNVDLCTLGIEVYKIAEDGSTLIGRLLSQIKTTEELIKLVSILTEFNVDLYNLEIEIYKIAEDGSTLIGRLLSQVKTTEELIELMSVLTERFKIDLNHKIGINEDHIISLIPLPLRELVPILHNFEITIKDDDWLSTNKDGVSLLAKILQNKVNMNKNYNYLLELLPVETLMQPLDKDQNTLPFILVKCGIRSMVGELFKFVHEQDIRHLIWHINYKNRLGETVMDLVAEEYTSELPRLDHNTVLLHSRTIALIKALRTFGSDEPRNIISTGEVNKLDLAEHGFESPANKVNTYLILQLLYQKCPFSVDKDQAEAEIDEQIKYFKDKYLCTDKEFRTWINRLWDTTKILYLRDIIEKLSEMRDVSQFIAVHWDFKKVLAAIIYVLRHSNSEEDGATCLAICLRELYLCSFGKLVNLLSVVQNLLIEEKQFNYEHQEFSSFLPVLDKMIEEIKSRLGDQAPSALTEWFLDISRGHFPENWTRYTLKIQGIINEVFAATGDYFDSSNFLGLRNYIIRPLIEKLINTEKVKIEDQLDIIQQWHDVLKEGIT</sequence>
<protein>
    <recommendedName>
        <fullName evidence="3">RZZ complex subunit KNTC1/ROD C-terminal domain-containing protein</fullName>
    </recommendedName>
</protein>
<accession>A0ABZ0UTC3</accession>
<name>A0ABZ0UTC3_9RICK</name>
<dbReference type="Proteomes" id="UP001326613">
    <property type="component" value="Chromosome"/>
</dbReference>
<dbReference type="SUPFAM" id="SSF52047">
    <property type="entry name" value="RNI-like"/>
    <property type="match status" value="1"/>
</dbReference>
<evidence type="ECO:0000313" key="1">
    <source>
        <dbReference type="EMBL" id="WPY00342.1"/>
    </source>
</evidence>
<reference evidence="1 2" key="1">
    <citation type="submission" date="2022-10" db="EMBL/GenBank/DDBJ databases">
        <title>Host association and intracellularity evolved multiple times independently in the Rickettsiales.</title>
        <authorList>
            <person name="Castelli M."/>
            <person name="Nardi T."/>
            <person name="Gammuto L."/>
            <person name="Bellinzona G."/>
            <person name="Sabaneyeva E."/>
            <person name="Potekhin A."/>
            <person name="Serra V."/>
            <person name="Petroni G."/>
            <person name="Sassera D."/>
        </authorList>
    </citation>
    <scope>NUCLEOTIDE SEQUENCE [LARGE SCALE GENOMIC DNA]</scope>
    <source>
        <strain evidence="1 2">Kr 154-4</strain>
    </source>
</reference>